<keyword evidence="3" id="KW-1185">Reference proteome</keyword>
<dbReference type="Proteomes" id="UP001284771">
    <property type="component" value="Unassembled WGS sequence"/>
</dbReference>
<dbReference type="SUPFAM" id="SSF88946">
    <property type="entry name" value="Sigma2 domain of RNA polymerase sigma factors"/>
    <property type="match status" value="1"/>
</dbReference>
<dbReference type="InterPro" id="IPR013325">
    <property type="entry name" value="RNA_pol_sigma_r2"/>
</dbReference>
<feature type="domain" description="RNA polymerase sigma-70 region 2" evidence="1">
    <location>
        <begin position="5"/>
        <end position="53"/>
    </location>
</feature>
<evidence type="ECO:0000313" key="2">
    <source>
        <dbReference type="EMBL" id="MDW8516220.1"/>
    </source>
</evidence>
<evidence type="ECO:0000313" key="3">
    <source>
        <dbReference type="Proteomes" id="UP001284771"/>
    </source>
</evidence>
<name>A0ABU4J5F2_9BACI</name>
<reference evidence="3" key="1">
    <citation type="submission" date="2023-07" db="EMBL/GenBank/DDBJ databases">
        <title>Draft genomic sequences of Priestia flexa CCM isolated from the soil of an abandoned mine contaminated by free cyanide in the high Andean zone of Tacna, Peru.</title>
        <authorList>
            <person name="Caceda Quiroz C.J."/>
            <person name="Maraza Chooque G.J."/>
            <person name="Fora Quispe G.L."/>
            <person name="Carpio Mamani M."/>
        </authorList>
    </citation>
    <scope>NUCLEOTIDE SEQUENCE [LARGE SCALE GENOMIC DNA]</scope>
    <source>
        <strain evidence="3">CCM</strain>
    </source>
</reference>
<proteinExistence type="predicted"/>
<dbReference type="RefSeq" id="WP_224840068.1">
    <property type="nucleotide sequence ID" value="NZ_CANNCT010000113.1"/>
</dbReference>
<organism evidence="2 3">
    <name type="scientific">Priestia flexa</name>
    <dbReference type="NCBI Taxonomy" id="86664"/>
    <lineage>
        <taxon>Bacteria</taxon>
        <taxon>Bacillati</taxon>
        <taxon>Bacillota</taxon>
        <taxon>Bacilli</taxon>
        <taxon>Bacillales</taxon>
        <taxon>Bacillaceae</taxon>
        <taxon>Priestia</taxon>
    </lineage>
</organism>
<gene>
    <name evidence="2" type="ORF">RIB56_08745</name>
</gene>
<dbReference type="Gene3D" id="1.10.1740.10">
    <property type="match status" value="1"/>
</dbReference>
<sequence length="88" mass="10526">MSLWYDQYGEAVFKFIFMMIKDYQQAEDLTEETFVKAYVHIDAFQETADILNWSESKVKSTLFRALHGLERQLLKGDYEYDSKPRQTQ</sequence>
<dbReference type="Pfam" id="PF04542">
    <property type="entry name" value="Sigma70_r2"/>
    <property type="match status" value="1"/>
</dbReference>
<dbReference type="InterPro" id="IPR007627">
    <property type="entry name" value="RNA_pol_sigma70_r2"/>
</dbReference>
<accession>A0ABU4J5F2</accession>
<dbReference type="EMBL" id="JAWUZT010000020">
    <property type="protein sequence ID" value="MDW8516220.1"/>
    <property type="molecule type" value="Genomic_DNA"/>
</dbReference>
<comment type="caution">
    <text evidence="2">The sequence shown here is derived from an EMBL/GenBank/DDBJ whole genome shotgun (WGS) entry which is preliminary data.</text>
</comment>
<protein>
    <submittedName>
        <fullName evidence="2">Sigma factor</fullName>
    </submittedName>
</protein>
<evidence type="ECO:0000259" key="1">
    <source>
        <dbReference type="Pfam" id="PF04542"/>
    </source>
</evidence>